<evidence type="ECO:0000313" key="8">
    <source>
        <dbReference type="EMBL" id="QOS39182.1"/>
    </source>
</evidence>
<sequence>MNQQILAEKKEVVAKLNDVLKASHTTVVVSYSALSVAEVNQLRIDLKKAGAKLSVHKNTLMKKAVDEDGLSELDDLFKGPSALVTAEEAGAGLEVLGNFAKAHKKTFTVKGGMLDGTFCNADQLNDLASIGGRDGALARLLSVLEAPLVQFALTAKEVGKKNDPEGAKAIAD</sequence>
<dbReference type="InterPro" id="IPR047865">
    <property type="entry name" value="Ribosomal_uL10_bac_type"/>
</dbReference>
<comment type="similarity">
    <text evidence="2 7">Belongs to the universal ribosomal protein uL10 family.</text>
</comment>
<dbReference type="Gene3D" id="3.30.70.1730">
    <property type="match status" value="1"/>
</dbReference>
<evidence type="ECO:0000256" key="4">
    <source>
        <dbReference type="ARBA" id="ARBA00022980"/>
    </source>
</evidence>
<keyword evidence="4 7" id="KW-0689">Ribosomal protein</keyword>
<protein>
    <recommendedName>
        <fullName evidence="6 7">Large ribosomal subunit protein uL10</fullName>
    </recommendedName>
</protein>
<evidence type="ECO:0000313" key="9">
    <source>
        <dbReference type="Proteomes" id="UP000593591"/>
    </source>
</evidence>
<dbReference type="AlphaFoldDB" id="A0A7M1XM28"/>
<keyword evidence="5 7" id="KW-0687">Ribonucleoprotein</keyword>
<dbReference type="HAMAP" id="MF_00362">
    <property type="entry name" value="Ribosomal_uL10"/>
    <property type="match status" value="1"/>
</dbReference>
<dbReference type="CDD" id="cd05797">
    <property type="entry name" value="Ribosomal_L10"/>
    <property type="match status" value="1"/>
</dbReference>
<dbReference type="KEGG" id="trc:DYE49_01415"/>
<comment type="subunit">
    <text evidence="7">Part of the ribosomal stalk of the 50S ribosomal subunit. The N-terminus interacts with L11 and the large rRNA to form the base of the stalk. The C-terminus forms an elongated spine to which L12 dimers bind in a sequential fashion forming a multimeric L10(L12)X complex.</text>
</comment>
<dbReference type="InterPro" id="IPR022973">
    <property type="entry name" value="Ribosomal_uL10_bac"/>
</dbReference>
<reference evidence="8 9" key="1">
    <citation type="submission" date="2018-08" db="EMBL/GenBank/DDBJ databases">
        <title>The first complete genome of Treponema rectale (CHPAT), a commensal spirochete of the bovine rectum.</title>
        <authorList>
            <person name="Staton G.J."/>
            <person name="Clegg S.R."/>
            <person name="Carter S.D."/>
            <person name="Radford A.D."/>
            <person name="Darby A."/>
            <person name="Hall N."/>
            <person name="Birtles R.J."/>
            <person name="Evans N.J."/>
        </authorList>
    </citation>
    <scope>NUCLEOTIDE SEQUENCE [LARGE SCALE GENOMIC DNA]</scope>
    <source>
        <strain evidence="8 9">CHPA</strain>
    </source>
</reference>
<dbReference type="Pfam" id="PF00466">
    <property type="entry name" value="Ribosomal_L10"/>
    <property type="match status" value="1"/>
</dbReference>
<dbReference type="GO" id="GO:0005840">
    <property type="term" value="C:ribosome"/>
    <property type="evidence" value="ECO:0007669"/>
    <property type="project" value="UniProtKB-KW"/>
</dbReference>
<keyword evidence="3 7" id="KW-0699">rRNA-binding</keyword>
<dbReference type="EMBL" id="CP031517">
    <property type="protein sequence ID" value="QOS39182.1"/>
    <property type="molecule type" value="Genomic_DNA"/>
</dbReference>
<proteinExistence type="inferred from homology"/>
<dbReference type="Proteomes" id="UP000593591">
    <property type="component" value="Chromosome"/>
</dbReference>
<dbReference type="SUPFAM" id="SSF160369">
    <property type="entry name" value="Ribosomal protein L10-like"/>
    <property type="match status" value="1"/>
</dbReference>
<name>A0A7M1XM28_9SPIR</name>
<organism evidence="8 9">
    <name type="scientific">Treponema rectale</name>
    <dbReference type="NCBI Taxonomy" id="744512"/>
    <lineage>
        <taxon>Bacteria</taxon>
        <taxon>Pseudomonadati</taxon>
        <taxon>Spirochaetota</taxon>
        <taxon>Spirochaetia</taxon>
        <taxon>Spirochaetales</taxon>
        <taxon>Treponemataceae</taxon>
        <taxon>Treponema</taxon>
    </lineage>
</organism>
<evidence type="ECO:0000256" key="3">
    <source>
        <dbReference type="ARBA" id="ARBA00022730"/>
    </source>
</evidence>
<keyword evidence="7" id="KW-0694">RNA-binding</keyword>
<evidence type="ECO:0000256" key="5">
    <source>
        <dbReference type="ARBA" id="ARBA00023274"/>
    </source>
</evidence>
<dbReference type="PANTHER" id="PTHR11560">
    <property type="entry name" value="39S RIBOSOMAL PROTEIN L10, MITOCHONDRIAL"/>
    <property type="match status" value="1"/>
</dbReference>
<dbReference type="GO" id="GO:0070180">
    <property type="term" value="F:large ribosomal subunit rRNA binding"/>
    <property type="evidence" value="ECO:0007669"/>
    <property type="project" value="UniProtKB-UniRule"/>
</dbReference>
<accession>A0A7M1XM28</accession>
<dbReference type="GO" id="GO:0006412">
    <property type="term" value="P:translation"/>
    <property type="evidence" value="ECO:0007669"/>
    <property type="project" value="UniProtKB-UniRule"/>
</dbReference>
<evidence type="ECO:0000256" key="2">
    <source>
        <dbReference type="ARBA" id="ARBA00008889"/>
    </source>
</evidence>
<dbReference type="NCBIfam" id="NF000955">
    <property type="entry name" value="PRK00099.1-1"/>
    <property type="match status" value="1"/>
</dbReference>
<evidence type="ECO:0000256" key="6">
    <source>
        <dbReference type="ARBA" id="ARBA00035202"/>
    </source>
</evidence>
<dbReference type="GO" id="GO:1990904">
    <property type="term" value="C:ribonucleoprotein complex"/>
    <property type="evidence" value="ECO:0007669"/>
    <property type="project" value="UniProtKB-KW"/>
</dbReference>
<evidence type="ECO:0000256" key="1">
    <source>
        <dbReference type="ARBA" id="ARBA00002633"/>
    </source>
</evidence>
<gene>
    <name evidence="7" type="primary">rplJ</name>
    <name evidence="8" type="ORF">DYE49_01415</name>
</gene>
<evidence type="ECO:0000256" key="7">
    <source>
        <dbReference type="HAMAP-Rule" id="MF_00362"/>
    </source>
</evidence>
<comment type="function">
    <text evidence="1 7">Forms part of the ribosomal stalk, playing a central role in the interaction of the ribosome with GTP-bound translation factors.</text>
</comment>
<dbReference type="InterPro" id="IPR001790">
    <property type="entry name" value="Ribosomal_uL10"/>
</dbReference>
<dbReference type="InterPro" id="IPR043141">
    <property type="entry name" value="Ribosomal_uL10-like_sf"/>
</dbReference>